<sequence length="197" mass="23204">METEVFIIFFKIIFLARIYTERPFLVICDGHKTHVSLRLIEIARKENVTILILPPHSSYILQPLDLCVMKSLKTLAENCIGQKFPKKEFVKLLSTLWRELDPNIIQSGFRKGGIYPFNRDIIPEERSDKQRLQLWNQINRPHLQAGSSNEGRLCKLGQVLRDQWFMNQKLCKLDQVMKDQRFVQKQCRNAIQIHLSK</sequence>
<evidence type="ECO:0000259" key="1">
    <source>
        <dbReference type="Pfam" id="PF03184"/>
    </source>
</evidence>
<name>A0ABQ9H7X6_9NEOP</name>
<protein>
    <recommendedName>
        <fullName evidence="1">DDE-1 domain-containing protein</fullName>
    </recommendedName>
</protein>
<comment type="caution">
    <text evidence="2">The sequence shown here is derived from an EMBL/GenBank/DDBJ whole genome shotgun (WGS) entry which is preliminary data.</text>
</comment>
<dbReference type="Pfam" id="PF03184">
    <property type="entry name" value="DDE_1"/>
    <property type="match status" value="1"/>
</dbReference>
<proteinExistence type="predicted"/>
<dbReference type="InterPro" id="IPR036397">
    <property type="entry name" value="RNaseH_sf"/>
</dbReference>
<feature type="domain" description="DDE-1" evidence="1">
    <location>
        <begin position="1"/>
        <end position="74"/>
    </location>
</feature>
<dbReference type="Gene3D" id="3.30.420.10">
    <property type="entry name" value="Ribonuclease H-like superfamily/Ribonuclease H"/>
    <property type="match status" value="1"/>
</dbReference>
<evidence type="ECO:0000313" key="3">
    <source>
        <dbReference type="Proteomes" id="UP001159363"/>
    </source>
</evidence>
<keyword evidence="3" id="KW-1185">Reference proteome</keyword>
<organism evidence="2 3">
    <name type="scientific">Dryococelus australis</name>
    <dbReference type="NCBI Taxonomy" id="614101"/>
    <lineage>
        <taxon>Eukaryota</taxon>
        <taxon>Metazoa</taxon>
        <taxon>Ecdysozoa</taxon>
        <taxon>Arthropoda</taxon>
        <taxon>Hexapoda</taxon>
        <taxon>Insecta</taxon>
        <taxon>Pterygota</taxon>
        <taxon>Neoptera</taxon>
        <taxon>Polyneoptera</taxon>
        <taxon>Phasmatodea</taxon>
        <taxon>Verophasmatodea</taxon>
        <taxon>Anareolatae</taxon>
        <taxon>Phasmatidae</taxon>
        <taxon>Eurycanthinae</taxon>
        <taxon>Dryococelus</taxon>
    </lineage>
</organism>
<accession>A0ABQ9H7X6</accession>
<gene>
    <name evidence="2" type="ORF">PR048_016882</name>
</gene>
<dbReference type="InterPro" id="IPR004875">
    <property type="entry name" value="DDE_SF_endonuclease_dom"/>
</dbReference>
<dbReference type="Proteomes" id="UP001159363">
    <property type="component" value="Chromosome 5"/>
</dbReference>
<evidence type="ECO:0000313" key="2">
    <source>
        <dbReference type="EMBL" id="KAJ8880413.1"/>
    </source>
</evidence>
<dbReference type="EMBL" id="JARBHB010000006">
    <property type="protein sequence ID" value="KAJ8880413.1"/>
    <property type="molecule type" value="Genomic_DNA"/>
</dbReference>
<reference evidence="2 3" key="1">
    <citation type="submission" date="2023-02" db="EMBL/GenBank/DDBJ databases">
        <title>LHISI_Scaffold_Assembly.</title>
        <authorList>
            <person name="Stuart O.P."/>
            <person name="Cleave R."/>
            <person name="Magrath M.J.L."/>
            <person name="Mikheyev A.S."/>
        </authorList>
    </citation>
    <scope>NUCLEOTIDE SEQUENCE [LARGE SCALE GENOMIC DNA]</scope>
    <source>
        <strain evidence="2">Daus_M_001</strain>
        <tissue evidence="2">Leg muscle</tissue>
    </source>
</reference>